<dbReference type="InterPro" id="IPR045552">
    <property type="entry name" value="bpX2"/>
</dbReference>
<dbReference type="OrthoDB" id="674746at2"/>
<gene>
    <name evidence="2" type="ORF">EJV47_14455</name>
</gene>
<dbReference type="Proteomes" id="UP000282184">
    <property type="component" value="Unassembled WGS sequence"/>
</dbReference>
<reference evidence="2 3" key="1">
    <citation type="submission" date="2018-12" db="EMBL/GenBank/DDBJ databases">
        <title>Hymenobacter gummosus sp. nov., isolated from a spring.</title>
        <authorList>
            <person name="Nie L."/>
        </authorList>
    </citation>
    <scope>NUCLEOTIDE SEQUENCE [LARGE SCALE GENOMIC DNA]</scope>
    <source>
        <strain evidence="2 3">KCTC 52166</strain>
    </source>
</reference>
<sequence>MSTPASLTERVLVLAADLNALAEVRPLPGLRAAAAPDGRLWLRGLPAAGELPLALRRLPAAAAYVLDATGRLFPPGRLTPVGQLPALSWQPLPALLPVELPTAALPAQGAPTYPVRLLPSARAEPGAALLTTLPAWLRYAEAAPEIRLRALRFAAAADGRVLVQGEPLPALPGQEHWQPAPQLLLPAGFAFESPLLAQLLPRQLHPAGDALLLFAADGSWEPIPLVHLQPATRSAVRLTARGLRHE</sequence>
<evidence type="ECO:0000313" key="3">
    <source>
        <dbReference type="Proteomes" id="UP000282184"/>
    </source>
</evidence>
<comment type="caution">
    <text evidence="2">The sequence shown here is derived from an EMBL/GenBank/DDBJ whole genome shotgun (WGS) entry which is preliminary data.</text>
</comment>
<proteinExistence type="predicted"/>
<dbReference type="Pfam" id="PF19918">
    <property type="entry name" value="bpX2"/>
    <property type="match status" value="1"/>
</dbReference>
<feature type="domain" description="MoxR-vWA-beta-propeller ternary system" evidence="1">
    <location>
        <begin position="15"/>
        <end position="238"/>
    </location>
</feature>
<evidence type="ECO:0000313" key="2">
    <source>
        <dbReference type="EMBL" id="RTQ48804.1"/>
    </source>
</evidence>
<organism evidence="2 3">
    <name type="scientific">Hymenobacter gummosus</name>
    <dbReference type="NCBI Taxonomy" id="1776032"/>
    <lineage>
        <taxon>Bacteria</taxon>
        <taxon>Pseudomonadati</taxon>
        <taxon>Bacteroidota</taxon>
        <taxon>Cytophagia</taxon>
        <taxon>Cytophagales</taxon>
        <taxon>Hymenobacteraceae</taxon>
        <taxon>Hymenobacter</taxon>
    </lineage>
</organism>
<keyword evidence="3" id="KW-1185">Reference proteome</keyword>
<name>A0A3S0H5H5_9BACT</name>
<dbReference type="RefSeq" id="WP_126693881.1">
    <property type="nucleotide sequence ID" value="NZ_RXOF01000008.1"/>
</dbReference>
<dbReference type="EMBL" id="RXOF01000008">
    <property type="protein sequence ID" value="RTQ48804.1"/>
    <property type="molecule type" value="Genomic_DNA"/>
</dbReference>
<evidence type="ECO:0000259" key="1">
    <source>
        <dbReference type="Pfam" id="PF19918"/>
    </source>
</evidence>
<accession>A0A3S0H5H5</accession>
<protein>
    <recommendedName>
        <fullName evidence="1">MoxR-vWA-beta-propeller ternary system domain-containing protein</fullName>
    </recommendedName>
</protein>
<dbReference type="AlphaFoldDB" id="A0A3S0H5H5"/>